<dbReference type="InterPro" id="IPR036374">
    <property type="entry name" value="OxRdtase_Mopterin-bd_sf"/>
</dbReference>
<feature type="domain" description="Moybdenum cofactor oxidoreductase dimerisation" evidence="4">
    <location>
        <begin position="405"/>
        <end position="483"/>
    </location>
</feature>
<feature type="region of interest" description="Disordered" evidence="1">
    <location>
        <begin position="476"/>
        <end position="503"/>
    </location>
</feature>
<dbReference type="AlphaFoldDB" id="A0A1I1IEG0"/>
<dbReference type="SUPFAM" id="SSF81296">
    <property type="entry name" value="E set domains"/>
    <property type="match status" value="1"/>
</dbReference>
<dbReference type="PANTHER" id="PTHR19372">
    <property type="entry name" value="SULFITE REDUCTASE"/>
    <property type="match status" value="1"/>
</dbReference>
<dbReference type="InterPro" id="IPR000572">
    <property type="entry name" value="OxRdtase_Mopterin-bd_dom"/>
</dbReference>
<evidence type="ECO:0000256" key="2">
    <source>
        <dbReference type="SAM" id="Phobius"/>
    </source>
</evidence>
<evidence type="ECO:0000313" key="5">
    <source>
        <dbReference type="EMBL" id="SFC34614.1"/>
    </source>
</evidence>
<dbReference type="InterPro" id="IPR005066">
    <property type="entry name" value="MoCF_OxRdtse_dimer"/>
</dbReference>
<dbReference type="Gene3D" id="2.60.40.650">
    <property type="match status" value="1"/>
</dbReference>
<dbReference type="SUPFAM" id="SSF56524">
    <property type="entry name" value="Oxidoreductase molybdopterin-binding domain"/>
    <property type="match status" value="1"/>
</dbReference>
<dbReference type="InterPro" id="IPR014756">
    <property type="entry name" value="Ig_E-set"/>
</dbReference>
<feature type="transmembrane region" description="Helical" evidence="2">
    <location>
        <begin position="98"/>
        <end position="117"/>
    </location>
</feature>
<dbReference type="Pfam" id="PF03404">
    <property type="entry name" value="Mo-co_dimer"/>
    <property type="match status" value="1"/>
</dbReference>
<keyword evidence="2" id="KW-1133">Transmembrane helix</keyword>
<dbReference type="Proteomes" id="UP000199161">
    <property type="component" value="Unassembled WGS sequence"/>
</dbReference>
<evidence type="ECO:0000259" key="4">
    <source>
        <dbReference type="Pfam" id="PF03404"/>
    </source>
</evidence>
<evidence type="ECO:0000256" key="1">
    <source>
        <dbReference type="SAM" id="MobiDB-lite"/>
    </source>
</evidence>
<evidence type="ECO:0000259" key="3">
    <source>
        <dbReference type="Pfam" id="PF00174"/>
    </source>
</evidence>
<keyword evidence="2" id="KW-0812">Transmembrane</keyword>
<feature type="transmembrane region" description="Helical" evidence="2">
    <location>
        <begin position="6"/>
        <end position="29"/>
    </location>
</feature>
<dbReference type="Gene3D" id="3.90.420.10">
    <property type="entry name" value="Oxidoreductase, molybdopterin-binding domain"/>
    <property type="match status" value="1"/>
</dbReference>
<dbReference type="Pfam" id="PF00174">
    <property type="entry name" value="Oxidored_molyb"/>
    <property type="match status" value="1"/>
</dbReference>
<keyword evidence="6" id="KW-1185">Reference proteome</keyword>
<accession>A0A1I1IEG0</accession>
<protein>
    <submittedName>
        <fullName evidence="5">Mo-co oxidoreductase dimerisation domain-containing protein</fullName>
    </submittedName>
</protein>
<dbReference type="EMBL" id="FOKW01000007">
    <property type="protein sequence ID" value="SFC34614.1"/>
    <property type="molecule type" value="Genomic_DNA"/>
</dbReference>
<feature type="domain" description="Oxidoreductase molybdopterin-binding" evidence="3">
    <location>
        <begin position="235"/>
        <end position="380"/>
    </location>
</feature>
<dbReference type="GO" id="GO:0006790">
    <property type="term" value="P:sulfur compound metabolic process"/>
    <property type="evidence" value="ECO:0007669"/>
    <property type="project" value="TreeGrafter"/>
</dbReference>
<dbReference type="RefSeq" id="WP_089788713.1">
    <property type="nucleotide sequence ID" value="NZ_FOKW01000007.1"/>
</dbReference>
<dbReference type="OrthoDB" id="9576at2157"/>
<name>A0A1I1IEG0_NATHA</name>
<gene>
    <name evidence="5" type="ORF">SAMN05444422_107119</name>
</gene>
<keyword evidence="2" id="KW-0472">Membrane</keyword>
<evidence type="ECO:0000313" key="6">
    <source>
        <dbReference type="Proteomes" id="UP000199161"/>
    </source>
</evidence>
<organism evidence="5 6">
    <name type="scientific">Natronobacterium haloterrestre</name>
    <name type="common">Halobiforma haloterrestris</name>
    <dbReference type="NCBI Taxonomy" id="148448"/>
    <lineage>
        <taxon>Archaea</taxon>
        <taxon>Methanobacteriati</taxon>
        <taxon>Methanobacteriota</taxon>
        <taxon>Stenosarchaea group</taxon>
        <taxon>Halobacteria</taxon>
        <taxon>Halobacteriales</taxon>
        <taxon>Natrialbaceae</taxon>
        <taxon>Natronobacterium</taxon>
    </lineage>
</organism>
<dbReference type="GO" id="GO:0030151">
    <property type="term" value="F:molybdenum ion binding"/>
    <property type="evidence" value="ECO:0007669"/>
    <property type="project" value="InterPro"/>
</dbReference>
<reference evidence="6" key="1">
    <citation type="submission" date="2016-10" db="EMBL/GenBank/DDBJ databases">
        <authorList>
            <person name="Varghese N."/>
            <person name="Submissions S."/>
        </authorList>
    </citation>
    <scope>NUCLEOTIDE SEQUENCE [LARGE SCALE GENOMIC DNA]</scope>
    <source>
        <strain evidence="6">DSM 13078</strain>
    </source>
</reference>
<dbReference type="GO" id="GO:0043546">
    <property type="term" value="F:molybdopterin cofactor binding"/>
    <property type="evidence" value="ECO:0007669"/>
    <property type="project" value="TreeGrafter"/>
</dbReference>
<sequence>MTERRLVTVVTLLAAGISAVATSFGIYATSERFLVSSFNRLVLEVLPGWFVSAVIQRFGDLALELSLLFSGVLLSVIVGSLALAGYRLGASALPASRELVGAVLSVVFVFLAAYLVVGVARAAILPAVVGGAVVAGFDHLSTAGDASADVSPDRRSVVQAVTVVAGYNVVAHGLGFLRRSQTQRTERELQERATRLEAEHLVSEADDAGLEADGIKPLISEIGEFYKVDINPSPPSIDPDGWRLSVTGLVEEELELDYDDVRGYETRNRYKAIRCLSDDIDGEQLDTAVWIGVRMADILEEAGIEDEGEYALLSGADDYYYSVPLEDLEESMLAFGMNGMELPAGHGYPVRLLVPDRWGKLHVKWLTDVEIIDDGEGGYWEERGWHGMGPVNAVTKVDRINRLEDGGIQLVGHAYAGARDVETVEVSIDGGDSWESATLSDPLPDSDTTRQWLYEIDPDEGDPDSYDVYARTIDGEGTVQPEARSDPFPDGATGWAHRSVRRG</sequence>
<proteinExistence type="predicted"/>
<dbReference type="GO" id="GO:0020037">
    <property type="term" value="F:heme binding"/>
    <property type="evidence" value="ECO:0007669"/>
    <property type="project" value="TreeGrafter"/>
</dbReference>
<dbReference type="PANTHER" id="PTHR19372:SF7">
    <property type="entry name" value="SULFITE OXIDASE, MITOCHONDRIAL"/>
    <property type="match status" value="1"/>
</dbReference>
<feature type="transmembrane region" description="Helical" evidence="2">
    <location>
        <begin position="65"/>
        <end position="86"/>
    </location>
</feature>
<dbReference type="GO" id="GO:0008482">
    <property type="term" value="F:sulfite oxidase activity"/>
    <property type="evidence" value="ECO:0007669"/>
    <property type="project" value="TreeGrafter"/>
</dbReference>